<feature type="compositionally biased region" description="Acidic residues" evidence="1">
    <location>
        <begin position="61"/>
        <end position="73"/>
    </location>
</feature>
<dbReference type="PANTHER" id="PTHR15555:SF0">
    <property type="entry name" value="ZINC FINGER HIT DOMAIN-CONTAINING PROTEIN 2"/>
    <property type="match status" value="1"/>
</dbReference>
<comment type="caution">
    <text evidence="2">The sequence shown here is derived from an EMBL/GenBank/DDBJ whole genome shotgun (WGS) entry which is preliminary data.</text>
</comment>
<dbReference type="PANTHER" id="PTHR15555">
    <property type="entry name" value="ZINC FINGER HIT DOMAIN CONTAINING PROTEIN 2 PROTEIN FON -RELATED"/>
    <property type="match status" value="1"/>
</dbReference>
<accession>A8N9F3</accession>
<dbReference type="STRING" id="240176.A8N9F3"/>
<dbReference type="KEGG" id="cci:CC1G_08988"/>
<feature type="region of interest" description="Disordered" evidence="1">
    <location>
        <begin position="1"/>
        <end position="28"/>
    </location>
</feature>
<dbReference type="Proteomes" id="UP000001861">
    <property type="component" value="Unassembled WGS sequence"/>
</dbReference>
<dbReference type="InterPro" id="IPR039646">
    <property type="entry name" value="ZNHIT2"/>
</dbReference>
<dbReference type="EMBL" id="AACS02000007">
    <property type="protein sequence ID" value="EAU90306.2"/>
    <property type="molecule type" value="Genomic_DNA"/>
</dbReference>
<protein>
    <submittedName>
        <fullName evidence="2">Uncharacterized protein</fullName>
    </submittedName>
</protein>
<dbReference type="VEuPathDB" id="FungiDB:CC1G_08988"/>
<evidence type="ECO:0000256" key="1">
    <source>
        <dbReference type="SAM" id="MobiDB-lite"/>
    </source>
</evidence>
<dbReference type="GeneID" id="6007942"/>
<sequence length="366" mass="40649">MSSPPTAISISTSVEDESEKGHSQCSEPFYKKELEAGIRAEPSKSKEERLKMLEMLKRLEEESDDHDEDEEESELARRLGSVDLDSVPADELWSMLSPAEKDKFLKAVNDPSSELAQQLLSREEIQIQQPWWTLENVYPPTKMEIPEGLLKPVSNRPLLAYNLSAIGITYAFIVRHLGASTLSSLSSEDPDFVAAHEMFSQFLPFLVDRRSTLVFPNLGAVTVDLASRFDTNVVSPDLFSALLQDASQLMSPKSITHVSTCPSDLLSQPHQLPLLVLSDMHQFVATGLAKRRISHSLRHLAHKLVFYAAHVITMPTPILRGLAHELKQKSTAFRADSKAQKQLKAALAVTSRGPQQSNGIEDLNGD</sequence>
<name>A8N9F3_COPC7</name>
<keyword evidence="3" id="KW-1185">Reference proteome</keyword>
<dbReference type="OMA" id="AVITDIW"/>
<dbReference type="OrthoDB" id="18412at2759"/>
<dbReference type="eggNOG" id="KOG4317">
    <property type="taxonomic scope" value="Eukaryota"/>
</dbReference>
<proteinExistence type="predicted"/>
<dbReference type="RefSeq" id="XP_001831459.2">
    <property type="nucleotide sequence ID" value="XM_001831407.2"/>
</dbReference>
<organism evidence="2 3">
    <name type="scientific">Coprinopsis cinerea (strain Okayama-7 / 130 / ATCC MYA-4618 / FGSC 9003)</name>
    <name type="common">Inky cap fungus</name>
    <name type="synonym">Hormographiella aspergillata</name>
    <dbReference type="NCBI Taxonomy" id="240176"/>
    <lineage>
        <taxon>Eukaryota</taxon>
        <taxon>Fungi</taxon>
        <taxon>Dikarya</taxon>
        <taxon>Basidiomycota</taxon>
        <taxon>Agaricomycotina</taxon>
        <taxon>Agaricomycetes</taxon>
        <taxon>Agaricomycetidae</taxon>
        <taxon>Agaricales</taxon>
        <taxon>Agaricineae</taxon>
        <taxon>Psathyrellaceae</taxon>
        <taxon>Coprinopsis</taxon>
    </lineage>
</organism>
<feature type="region of interest" description="Disordered" evidence="1">
    <location>
        <begin position="56"/>
        <end position="80"/>
    </location>
</feature>
<feature type="region of interest" description="Disordered" evidence="1">
    <location>
        <begin position="345"/>
        <end position="366"/>
    </location>
</feature>
<gene>
    <name evidence="2" type="ORF">CC1G_08988</name>
</gene>
<feature type="compositionally biased region" description="Low complexity" evidence="1">
    <location>
        <begin position="1"/>
        <end position="13"/>
    </location>
</feature>
<dbReference type="AlphaFoldDB" id="A8N9F3"/>
<evidence type="ECO:0000313" key="3">
    <source>
        <dbReference type="Proteomes" id="UP000001861"/>
    </source>
</evidence>
<reference evidence="2 3" key="1">
    <citation type="journal article" date="2010" name="Proc. Natl. Acad. Sci. U.S.A.">
        <title>Insights into evolution of multicellular fungi from the assembled chromosomes of the mushroom Coprinopsis cinerea (Coprinus cinereus).</title>
        <authorList>
            <person name="Stajich J.E."/>
            <person name="Wilke S.K."/>
            <person name="Ahren D."/>
            <person name="Au C.H."/>
            <person name="Birren B.W."/>
            <person name="Borodovsky M."/>
            <person name="Burns C."/>
            <person name="Canback B."/>
            <person name="Casselton L.A."/>
            <person name="Cheng C.K."/>
            <person name="Deng J."/>
            <person name="Dietrich F.S."/>
            <person name="Fargo D.C."/>
            <person name="Farman M.L."/>
            <person name="Gathman A.C."/>
            <person name="Goldberg J."/>
            <person name="Guigo R."/>
            <person name="Hoegger P.J."/>
            <person name="Hooker J.B."/>
            <person name="Huggins A."/>
            <person name="James T.Y."/>
            <person name="Kamada T."/>
            <person name="Kilaru S."/>
            <person name="Kodira C."/>
            <person name="Kues U."/>
            <person name="Kupfer D."/>
            <person name="Kwan H.S."/>
            <person name="Lomsadze A."/>
            <person name="Li W."/>
            <person name="Lilly W.W."/>
            <person name="Ma L.J."/>
            <person name="Mackey A.J."/>
            <person name="Manning G."/>
            <person name="Martin F."/>
            <person name="Muraguchi H."/>
            <person name="Natvig D.O."/>
            <person name="Palmerini H."/>
            <person name="Ramesh M.A."/>
            <person name="Rehmeyer C.J."/>
            <person name="Roe B.A."/>
            <person name="Shenoy N."/>
            <person name="Stanke M."/>
            <person name="Ter-Hovhannisyan V."/>
            <person name="Tunlid A."/>
            <person name="Velagapudi R."/>
            <person name="Vision T.J."/>
            <person name="Zeng Q."/>
            <person name="Zolan M.E."/>
            <person name="Pukkila P.J."/>
        </authorList>
    </citation>
    <scope>NUCLEOTIDE SEQUENCE [LARGE SCALE GENOMIC DNA]</scope>
    <source>
        <strain evidence="3">Okayama-7 / 130 / ATCC MYA-4618 / FGSC 9003</strain>
    </source>
</reference>
<evidence type="ECO:0000313" key="2">
    <source>
        <dbReference type="EMBL" id="EAU90306.2"/>
    </source>
</evidence>
<dbReference type="InParanoid" id="A8N9F3"/>
<dbReference type="HOGENOM" id="CLU_041572_0_0_1"/>